<keyword evidence="1" id="KW-0378">Hydrolase</keyword>
<dbReference type="Pfam" id="PF08282">
    <property type="entry name" value="Hydrolase_3"/>
    <property type="match status" value="1"/>
</dbReference>
<keyword evidence="2" id="KW-1185">Reference proteome</keyword>
<dbReference type="RefSeq" id="WP_309654768.1">
    <property type="nucleotide sequence ID" value="NZ_JARWAN010000003.1"/>
</dbReference>
<proteinExistence type="predicted"/>
<evidence type="ECO:0000313" key="1">
    <source>
        <dbReference type="EMBL" id="MDR5897845.1"/>
    </source>
</evidence>
<dbReference type="EMBL" id="JARWAN010000003">
    <property type="protein sequence ID" value="MDR5897845.1"/>
    <property type="molecule type" value="Genomic_DNA"/>
</dbReference>
<reference evidence="1 2" key="1">
    <citation type="submission" date="2023-04" db="EMBL/GenBank/DDBJ databases">
        <title>A long-awaited taxogenomic arrangement of the family Halomonadaceae.</title>
        <authorList>
            <person name="De La Haba R."/>
            <person name="Chuvochina M."/>
            <person name="Wittouck S."/>
            <person name="Arahal D.R."/>
            <person name="Sanchez-Porro C."/>
            <person name="Hugenholtz P."/>
            <person name="Ventosa A."/>
        </authorList>
    </citation>
    <scope>NUCLEOTIDE SEQUENCE [LARGE SCALE GENOMIC DNA]</scope>
    <source>
        <strain evidence="1 2">DSM 21020</strain>
    </source>
</reference>
<dbReference type="GO" id="GO:0016787">
    <property type="term" value="F:hydrolase activity"/>
    <property type="evidence" value="ECO:0007669"/>
    <property type="project" value="UniProtKB-KW"/>
</dbReference>
<name>A0ABU1H0K6_9GAMM</name>
<dbReference type="NCBIfam" id="TIGR01484">
    <property type="entry name" value="HAD-SF-IIB"/>
    <property type="match status" value="1"/>
</dbReference>
<gene>
    <name evidence="1" type="ORF">QC823_02390</name>
</gene>
<dbReference type="SUPFAM" id="SSF56784">
    <property type="entry name" value="HAD-like"/>
    <property type="match status" value="1"/>
</dbReference>
<protein>
    <submittedName>
        <fullName evidence="1">HAD-IIB family hydrolase</fullName>
    </submittedName>
</protein>
<comment type="caution">
    <text evidence="1">The sequence shown here is derived from an EMBL/GenBank/DDBJ whole genome shotgun (WGS) entry which is preliminary data.</text>
</comment>
<dbReference type="InterPro" id="IPR006379">
    <property type="entry name" value="HAD-SF_hydro_IIB"/>
</dbReference>
<organism evidence="1 2">
    <name type="scientific">Vreelandella vilamensis</name>
    <dbReference type="NCBI Taxonomy" id="531309"/>
    <lineage>
        <taxon>Bacteria</taxon>
        <taxon>Pseudomonadati</taxon>
        <taxon>Pseudomonadota</taxon>
        <taxon>Gammaproteobacteria</taxon>
        <taxon>Oceanospirillales</taxon>
        <taxon>Halomonadaceae</taxon>
        <taxon>Vreelandella</taxon>
    </lineage>
</organism>
<dbReference type="InterPro" id="IPR036412">
    <property type="entry name" value="HAD-like_sf"/>
</dbReference>
<sequence>MANHLTSIRYLLTDVDDTLTTDGQLLPETLSALYRLNDAGIEVIPVTGACAGWCDQMIRLWPVPAVIGENGAFYFERDRTGKVEYHSWDTPEVRFASQQRLLSIAEDAMARVPALRLAKDQSYRLSDVALDHGQDVHGISAVDIDRTLATFHKAGANARASSIHINAWFGDYSKQAMTHRLLQYKYDLNELSIQRHVAFVGDSPNDESLFAYLTHTFGVANIGRWLDRMTHHPRYLLAQSGGVGFNELATLLLQAQRLAN</sequence>
<dbReference type="Proteomes" id="UP001254564">
    <property type="component" value="Unassembled WGS sequence"/>
</dbReference>
<accession>A0ABU1H0K6</accession>
<dbReference type="InterPro" id="IPR023214">
    <property type="entry name" value="HAD_sf"/>
</dbReference>
<evidence type="ECO:0000313" key="2">
    <source>
        <dbReference type="Proteomes" id="UP001254564"/>
    </source>
</evidence>
<dbReference type="Gene3D" id="3.40.50.1000">
    <property type="entry name" value="HAD superfamily/HAD-like"/>
    <property type="match status" value="1"/>
</dbReference>